<keyword evidence="16" id="KW-1185">Reference proteome</keyword>
<proteinExistence type="inferred from homology"/>
<dbReference type="Pfam" id="PF13855">
    <property type="entry name" value="LRR_8"/>
    <property type="match status" value="2"/>
</dbReference>
<dbReference type="PANTHER" id="PTHR48062">
    <property type="entry name" value="RECEPTOR-LIKE PROTEIN 14"/>
    <property type="match status" value="1"/>
</dbReference>
<dbReference type="InterPro" id="IPR051502">
    <property type="entry name" value="RLP_Defense_Trigger"/>
</dbReference>
<evidence type="ECO:0000256" key="8">
    <source>
        <dbReference type="ARBA" id="ARBA00022989"/>
    </source>
</evidence>
<keyword evidence="10 15" id="KW-0675">Receptor</keyword>
<comment type="caution">
    <text evidence="15">The sequence shown here is derived from an EMBL/GenBank/DDBJ whole genome shotgun (WGS) entry which is preliminary data.</text>
</comment>
<dbReference type="Gene3D" id="3.40.50.2000">
    <property type="entry name" value="Glycogen Phosphorylase B"/>
    <property type="match status" value="1"/>
</dbReference>
<reference evidence="15" key="1">
    <citation type="submission" date="2020-09" db="EMBL/GenBank/DDBJ databases">
        <title>Genome-Enabled Discovery of Anthraquinone Biosynthesis in Senna tora.</title>
        <authorList>
            <person name="Kang S.-H."/>
            <person name="Pandey R.P."/>
            <person name="Lee C.-M."/>
            <person name="Sim J.-S."/>
            <person name="Jeong J.-T."/>
            <person name="Choi B.-S."/>
            <person name="Jung M."/>
            <person name="Ginzburg D."/>
            <person name="Zhao K."/>
            <person name="Won S.Y."/>
            <person name="Oh T.-J."/>
            <person name="Yu Y."/>
            <person name="Kim N.-H."/>
            <person name="Lee O.R."/>
            <person name="Lee T.-H."/>
            <person name="Bashyal P."/>
            <person name="Kim T.-S."/>
            <person name="Lee W.-H."/>
            <person name="Kawkins C."/>
            <person name="Kim C.-K."/>
            <person name="Kim J.S."/>
            <person name="Ahn B.O."/>
            <person name="Rhee S.Y."/>
            <person name="Sohng J.K."/>
        </authorList>
    </citation>
    <scope>NUCLEOTIDE SEQUENCE</scope>
    <source>
        <tissue evidence="15">Leaf</tissue>
    </source>
</reference>
<dbReference type="FunFam" id="3.80.10.10:FF:000111">
    <property type="entry name" value="LRR receptor-like serine/threonine-protein kinase ERECTA"/>
    <property type="match status" value="1"/>
</dbReference>
<protein>
    <submittedName>
        <fullName evidence="15">LRR receptor-like serine/threonine-protein kinase GSO1</fullName>
    </submittedName>
</protein>
<keyword evidence="8 12" id="KW-1133">Transmembrane helix</keyword>
<dbReference type="GO" id="GO:0016301">
    <property type="term" value="F:kinase activity"/>
    <property type="evidence" value="ECO:0007669"/>
    <property type="project" value="UniProtKB-KW"/>
</dbReference>
<dbReference type="Pfam" id="PF08263">
    <property type="entry name" value="LRRNT_2"/>
    <property type="match status" value="1"/>
</dbReference>
<feature type="domain" description="Leucine-rich repeat-containing N-terminal plant-type" evidence="14">
    <location>
        <begin position="287"/>
        <end position="326"/>
    </location>
</feature>
<dbReference type="Gene3D" id="3.80.10.10">
    <property type="entry name" value="Ribonuclease Inhibitor"/>
    <property type="match status" value="4"/>
</dbReference>
<dbReference type="InterPro" id="IPR013210">
    <property type="entry name" value="LRR_N_plant-typ"/>
</dbReference>
<keyword evidence="7" id="KW-0677">Repeat</keyword>
<dbReference type="PRINTS" id="PR00019">
    <property type="entry name" value="LEURICHRPT"/>
</dbReference>
<evidence type="ECO:0000256" key="7">
    <source>
        <dbReference type="ARBA" id="ARBA00022737"/>
    </source>
</evidence>
<keyword evidence="4" id="KW-0433">Leucine-rich repeat</keyword>
<dbReference type="PROSITE" id="PS51450">
    <property type="entry name" value="LRR"/>
    <property type="match status" value="1"/>
</dbReference>
<feature type="domain" description="Exostosin GT47" evidence="13">
    <location>
        <begin position="3"/>
        <end position="251"/>
    </location>
</feature>
<keyword evidence="3" id="KW-1003">Cell membrane</keyword>
<dbReference type="CDD" id="cd01635">
    <property type="entry name" value="Glycosyltransferase_GTB-type"/>
    <property type="match status" value="1"/>
</dbReference>
<organism evidence="15 16">
    <name type="scientific">Senna tora</name>
    <dbReference type="NCBI Taxonomy" id="362788"/>
    <lineage>
        <taxon>Eukaryota</taxon>
        <taxon>Viridiplantae</taxon>
        <taxon>Streptophyta</taxon>
        <taxon>Embryophyta</taxon>
        <taxon>Tracheophyta</taxon>
        <taxon>Spermatophyta</taxon>
        <taxon>Magnoliopsida</taxon>
        <taxon>eudicotyledons</taxon>
        <taxon>Gunneridae</taxon>
        <taxon>Pentapetalae</taxon>
        <taxon>rosids</taxon>
        <taxon>fabids</taxon>
        <taxon>Fabales</taxon>
        <taxon>Fabaceae</taxon>
        <taxon>Caesalpinioideae</taxon>
        <taxon>Cassia clade</taxon>
        <taxon>Senna</taxon>
    </lineage>
</organism>
<dbReference type="GO" id="GO:0005886">
    <property type="term" value="C:plasma membrane"/>
    <property type="evidence" value="ECO:0007669"/>
    <property type="project" value="UniProtKB-SubCell"/>
</dbReference>
<sequence>MDEMENKRSPYAARSPEEAHVFMIPISIAYIVHFLYNPLVTYDRDQLMRIVVDYTNIISHRYPYWNASRGADHFLLSCHDWAPDISKEKAGREVYKNLIRVLCNANTSEGFDPKKDVSLPEINIRGKLSSPTPSQHPLNRSILAFFAGGSHGAIRKSLLRHWKDKDKDIQVHEYLPKGMDYQALMGRAKFCLCPSGYEVASPRVVEAINAGCVPVIVSDHYTVPFSDVLDWSKFSLYIPSERMGEIKSVLEGVSMRKYLKLQKRVVKVQRHFELNRIGNNGIMGCLEEERVSLLKFKDSLKNNSLLPSWNEQKQGDCCAWDGVICDNATRRVTKLILRRKPLNDDMLNDPLLGIGMRMKMNASHLLPLNQLQVLDLSFNSFTGVVCKLKNLQVLDLSYNRFSGYLPACLGNLTSLQALDVSYNRFKGTISSTLITSLTNLQYISLSKNYFEGLFSLSWLANHTKLEALDLICDSNSNLRIESDDSSFFPQSQLKYLALSCGPLGVIPKFLSHQYALEFVDLLDNKMGGMFPLSLLKNNKRLLHLNLGGNNLTGVLELDSSLYSPHMIFFDVSDNGFQGGIPSAIGSIFPNMSKLNMSKNAFQGQIPSSMGNMRDLRALHLSNNNLSGQIPDELLANCKLLYVLDLANNGLHGQILPTNSNLTSLMFLYLYNNHFKGEISKGLLNSPSLYVLFASNNSLFGNLPSWMGNLTELRYLDLSRNQLGGPIPLSTLQYLVMLDLSLNNFSDIVPHCNNNTPTWSFLHLKGNKLSGPIPNVLSNASFLILLDLMNNELSSEIPIWINALSNLRFLILAGNKLEGPIPPTLCQLQKLTLLDLAHNNFSGGVPSCFNNMAPESIDETFTMDVSFYAVTLLDSLMENLDTPFHPQFFYGLSETMSYMVQVQFRTKFRSELYKGKILFLMSGIDLSCNNLTGKIPSEIRYLGNIHSLNLSHNVLSGTIPESLSQLREIESLDLSHNRLSGNIPWEMKELYRLSTFSVAYNNLSGSTPLMVNQFATFEKRSYEGNPFLCGPPLDLRCFVPPPPAPAGSDSSSLIEDDGFKEAFLWSSIGSFVIAFLGVIAYLYLTYYFSPYNKRLWFWIRW</sequence>
<gene>
    <name evidence="15" type="ORF">G2W53_038600</name>
</gene>
<dbReference type="FunFam" id="3.80.10.10:FF:000041">
    <property type="entry name" value="LRR receptor-like serine/threonine-protein kinase ERECTA"/>
    <property type="match status" value="2"/>
</dbReference>
<dbReference type="InterPro" id="IPR001611">
    <property type="entry name" value="Leu-rich_rpt"/>
</dbReference>
<dbReference type="InterPro" id="IPR040911">
    <property type="entry name" value="Exostosin_GT47"/>
</dbReference>
<evidence type="ECO:0000256" key="3">
    <source>
        <dbReference type="ARBA" id="ARBA00022475"/>
    </source>
</evidence>
<dbReference type="AlphaFoldDB" id="A0A834SLX8"/>
<comment type="similarity">
    <text evidence="2">Belongs to the RLP family.</text>
</comment>
<evidence type="ECO:0000256" key="1">
    <source>
        <dbReference type="ARBA" id="ARBA00004251"/>
    </source>
</evidence>
<dbReference type="InterPro" id="IPR003591">
    <property type="entry name" value="Leu-rich_rpt_typical-subtyp"/>
</dbReference>
<feature type="transmembrane region" description="Helical" evidence="12">
    <location>
        <begin position="21"/>
        <end position="39"/>
    </location>
</feature>
<evidence type="ECO:0000256" key="9">
    <source>
        <dbReference type="ARBA" id="ARBA00023136"/>
    </source>
</evidence>
<name>A0A834SLX8_9FABA</name>
<evidence type="ECO:0000313" key="16">
    <source>
        <dbReference type="Proteomes" id="UP000634136"/>
    </source>
</evidence>
<comment type="subcellular location">
    <subcellularLocation>
        <location evidence="1">Cell membrane</location>
        <topology evidence="1">Single-pass type I membrane protein</topology>
    </subcellularLocation>
</comment>
<dbReference type="FunFam" id="3.80.10.10:FF:000095">
    <property type="entry name" value="LRR receptor-like serine/threonine-protein kinase GSO1"/>
    <property type="match status" value="1"/>
</dbReference>
<evidence type="ECO:0000256" key="6">
    <source>
        <dbReference type="ARBA" id="ARBA00022729"/>
    </source>
</evidence>
<evidence type="ECO:0000259" key="14">
    <source>
        <dbReference type="Pfam" id="PF08263"/>
    </source>
</evidence>
<dbReference type="Pfam" id="PF03016">
    <property type="entry name" value="Exostosin_GT47"/>
    <property type="match status" value="1"/>
</dbReference>
<evidence type="ECO:0000256" key="5">
    <source>
        <dbReference type="ARBA" id="ARBA00022692"/>
    </source>
</evidence>
<keyword evidence="9 12" id="KW-0472">Membrane</keyword>
<dbReference type="PANTHER" id="PTHR48062:SF52">
    <property type="entry name" value="RECEPTOR-LIKE PROTEIN 8-RELATED"/>
    <property type="match status" value="1"/>
</dbReference>
<dbReference type="Pfam" id="PF00560">
    <property type="entry name" value="LRR_1"/>
    <property type="match status" value="4"/>
</dbReference>
<evidence type="ECO:0000256" key="2">
    <source>
        <dbReference type="ARBA" id="ARBA00009592"/>
    </source>
</evidence>
<evidence type="ECO:0000256" key="12">
    <source>
        <dbReference type="SAM" id="Phobius"/>
    </source>
</evidence>
<dbReference type="SUPFAM" id="SSF52058">
    <property type="entry name" value="L domain-like"/>
    <property type="match status" value="3"/>
</dbReference>
<dbReference type="InterPro" id="IPR032675">
    <property type="entry name" value="LRR_dom_sf"/>
</dbReference>
<accession>A0A834SLX8</accession>
<keyword evidence="11" id="KW-0325">Glycoprotein</keyword>
<keyword evidence="6" id="KW-0732">Signal</keyword>
<keyword evidence="15" id="KW-0808">Transferase</keyword>
<keyword evidence="15" id="KW-0418">Kinase</keyword>
<dbReference type="EMBL" id="JAAIUW010000012">
    <property type="protein sequence ID" value="KAF7806439.1"/>
    <property type="molecule type" value="Genomic_DNA"/>
</dbReference>
<dbReference type="Proteomes" id="UP000634136">
    <property type="component" value="Unassembled WGS sequence"/>
</dbReference>
<keyword evidence="5 12" id="KW-0812">Transmembrane</keyword>
<dbReference type="OrthoDB" id="1734347at2759"/>
<feature type="transmembrane region" description="Helical" evidence="12">
    <location>
        <begin position="1061"/>
        <end position="1083"/>
    </location>
</feature>
<evidence type="ECO:0000313" key="15">
    <source>
        <dbReference type="EMBL" id="KAF7806439.1"/>
    </source>
</evidence>
<evidence type="ECO:0000256" key="10">
    <source>
        <dbReference type="ARBA" id="ARBA00023170"/>
    </source>
</evidence>
<evidence type="ECO:0000256" key="4">
    <source>
        <dbReference type="ARBA" id="ARBA00022614"/>
    </source>
</evidence>
<dbReference type="SMART" id="SM00369">
    <property type="entry name" value="LRR_TYP"/>
    <property type="match status" value="8"/>
</dbReference>
<evidence type="ECO:0000259" key="13">
    <source>
        <dbReference type="Pfam" id="PF03016"/>
    </source>
</evidence>
<evidence type="ECO:0000256" key="11">
    <source>
        <dbReference type="ARBA" id="ARBA00023180"/>
    </source>
</evidence>